<dbReference type="PANTHER" id="PTHR10851:SF3">
    <property type="entry name" value="PYRIDOXINE_PYRIDOXAMINE 5'-PHOSPHATE OXIDASE 2"/>
    <property type="match status" value="1"/>
</dbReference>
<dbReference type="STRING" id="435880.SAMN04487988_108108"/>
<dbReference type="GO" id="GO:0004733">
    <property type="term" value="F:pyridoxamine phosphate oxidase activity"/>
    <property type="evidence" value="ECO:0007669"/>
    <property type="project" value="InterPro"/>
</dbReference>
<evidence type="ECO:0000256" key="3">
    <source>
        <dbReference type="ARBA" id="ARBA00022643"/>
    </source>
</evidence>
<dbReference type="AlphaFoldDB" id="A0A1I2UW72"/>
<name>A0A1I2UW72_9BACT</name>
<comment type="cofactor">
    <cofactor evidence="1">
        <name>FMN</name>
        <dbReference type="ChEBI" id="CHEBI:58210"/>
    </cofactor>
</comment>
<feature type="domain" description="Pyridoxamine 5'-phosphate oxidase Alr4036 family FMN-binding" evidence="5">
    <location>
        <begin position="23"/>
        <end position="100"/>
    </location>
</feature>
<dbReference type="Gene3D" id="2.30.110.10">
    <property type="entry name" value="Electron Transport, Fmn-binding Protein, Chain A"/>
    <property type="match status" value="1"/>
</dbReference>
<evidence type="ECO:0000259" key="5">
    <source>
        <dbReference type="Pfam" id="PF12766"/>
    </source>
</evidence>
<dbReference type="OrthoDB" id="1493996at2"/>
<dbReference type="InterPro" id="IPR012349">
    <property type="entry name" value="Split_barrel_FMN-bd"/>
</dbReference>
<keyword evidence="7" id="KW-1185">Reference proteome</keyword>
<dbReference type="Proteomes" id="UP000199642">
    <property type="component" value="Unassembled WGS sequence"/>
</dbReference>
<proteinExistence type="predicted"/>
<organism evidence="6 7">
    <name type="scientific">Algoriphagus hitonicola</name>
    <dbReference type="NCBI Taxonomy" id="435880"/>
    <lineage>
        <taxon>Bacteria</taxon>
        <taxon>Pseudomonadati</taxon>
        <taxon>Bacteroidota</taxon>
        <taxon>Cytophagia</taxon>
        <taxon>Cytophagales</taxon>
        <taxon>Cyclobacteriaceae</taxon>
        <taxon>Algoriphagus</taxon>
    </lineage>
</organism>
<reference evidence="7" key="1">
    <citation type="submission" date="2016-10" db="EMBL/GenBank/DDBJ databases">
        <authorList>
            <person name="Varghese N."/>
            <person name="Submissions S."/>
        </authorList>
    </citation>
    <scope>NUCLEOTIDE SEQUENCE [LARGE SCALE GENOMIC DNA]</scope>
    <source>
        <strain evidence="7">DSM 19315</strain>
    </source>
</reference>
<evidence type="ECO:0000256" key="2">
    <source>
        <dbReference type="ARBA" id="ARBA00022630"/>
    </source>
</evidence>
<dbReference type="GO" id="GO:0010181">
    <property type="term" value="F:FMN binding"/>
    <property type="evidence" value="ECO:0007669"/>
    <property type="project" value="InterPro"/>
</dbReference>
<dbReference type="InterPro" id="IPR024624">
    <property type="entry name" value="Pyridox_Oxase_Alr4036_FMN-bd"/>
</dbReference>
<dbReference type="PANTHER" id="PTHR10851">
    <property type="entry name" value="PYRIDOXINE-5-PHOSPHATE OXIDASE"/>
    <property type="match status" value="1"/>
</dbReference>
<sequence length="188" mass="22090">MLFQNTDTLEEILQTVKHELHRGALDAKHPFHWVNLGTFGKDFPEVRTVVLRMLTQDLDFLVFTDFRSEKCRDLRKNQKATLHFYHPKKQVQIRVNAQTKLHFQDELANEIWNTIPNHRRSEYTGAQAPGTSISRPEEGWKEGISSDHFFCVLEFSPVEIEALQLRREGHLRVHFSKKADWEGSWLVP</sequence>
<dbReference type="SUPFAM" id="SSF50475">
    <property type="entry name" value="FMN-binding split barrel"/>
    <property type="match status" value="1"/>
</dbReference>
<keyword evidence="2" id="KW-0285">Flavoprotein</keyword>
<dbReference type="Pfam" id="PF12766">
    <property type="entry name" value="Pyridox_oxase_2"/>
    <property type="match status" value="1"/>
</dbReference>
<keyword evidence="3" id="KW-0288">FMN</keyword>
<keyword evidence="4" id="KW-0560">Oxidoreductase</keyword>
<evidence type="ECO:0000313" key="6">
    <source>
        <dbReference type="EMBL" id="SFG80067.1"/>
    </source>
</evidence>
<accession>A0A1I2UW72</accession>
<dbReference type="RefSeq" id="WP_092792006.1">
    <property type="nucleotide sequence ID" value="NZ_FOPC01000008.1"/>
</dbReference>
<dbReference type="GO" id="GO:0008615">
    <property type="term" value="P:pyridoxine biosynthetic process"/>
    <property type="evidence" value="ECO:0007669"/>
    <property type="project" value="InterPro"/>
</dbReference>
<evidence type="ECO:0000256" key="4">
    <source>
        <dbReference type="ARBA" id="ARBA00023002"/>
    </source>
</evidence>
<evidence type="ECO:0000313" key="7">
    <source>
        <dbReference type="Proteomes" id="UP000199642"/>
    </source>
</evidence>
<dbReference type="InterPro" id="IPR000659">
    <property type="entry name" value="Pyridox_Oxase"/>
</dbReference>
<gene>
    <name evidence="6" type="ORF">SAMN04487988_108108</name>
</gene>
<dbReference type="EMBL" id="FOPC01000008">
    <property type="protein sequence ID" value="SFG80067.1"/>
    <property type="molecule type" value="Genomic_DNA"/>
</dbReference>
<protein>
    <submittedName>
        <fullName evidence="6">Pyridoxamine 5'-phosphate oxidase</fullName>
    </submittedName>
</protein>
<evidence type="ECO:0000256" key="1">
    <source>
        <dbReference type="ARBA" id="ARBA00001917"/>
    </source>
</evidence>